<evidence type="ECO:0000313" key="2">
    <source>
        <dbReference type="Proteomes" id="UP001209878"/>
    </source>
</evidence>
<dbReference type="AlphaFoldDB" id="A0AAD9NVM3"/>
<comment type="caution">
    <text evidence="1">The sequence shown here is derived from an EMBL/GenBank/DDBJ whole genome shotgun (WGS) entry which is preliminary data.</text>
</comment>
<evidence type="ECO:0000313" key="1">
    <source>
        <dbReference type="EMBL" id="KAK2181434.1"/>
    </source>
</evidence>
<keyword evidence="2" id="KW-1185">Reference proteome</keyword>
<accession>A0AAD9NVM3</accession>
<dbReference type="Proteomes" id="UP001209878">
    <property type="component" value="Unassembled WGS sequence"/>
</dbReference>
<organism evidence="1 2">
    <name type="scientific">Ridgeia piscesae</name>
    <name type="common">Tubeworm</name>
    <dbReference type="NCBI Taxonomy" id="27915"/>
    <lineage>
        <taxon>Eukaryota</taxon>
        <taxon>Metazoa</taxon>
        <taxon>Spiralia</taxon>
        <taxon>Lophotrochozoa</taxon>
        <taxon>Annelida</taxon>
        <taxon>Polychaeta</taxon>
        <taxon>Sedentaria</taxon>
        <taxon>Canalipalpata</taxon>
        <taxon>Sabellida</taxon>
        <taxon>Siboglinidae</taxon>
        <taxon>Ridgeia</taxon>
    </lineage>
</organism>
<dbReference type="EMBL" id="JAODUO010000399">
    <property type="protein sequence ID" value="KAK2181434.1"/>
    <property type="molecule type" value="Genomic_DNA"/>
</dbReference>
<reference evidence="1" key="1">
    <citation type="journal article" date="2023" name="Mol. Biol. Evol.">
        <title>Third-Generation Sequencing Reveals the Adaptive Role of the Epigenome in Three Deep-Sea Polychaetes.</title>
        <authorList>
            <person name="Perez M."/>
            <person name="Aroh O."/>
            <person name="Sun Y."/>
            <person name="Lan Y."/>
            <person name="Juniper S.K."/>
            <person name="Young C.R."/>
            <person name="Angers B."/>
            <person name="Qian P.Y."/>
        </authorList>
    </citation>
    <scope>NUCLEOTIDE SEQUENCE</scope>
    <source>
        <strain evidence="1">R07B-5</strain>
    </source>
</reference>
<gene>
    <name evidence="1" type="ORF">NP493_399g02038</name>
</gene>
<sequence>MLTTKRAFILWCYQRGRHGHRTNGGFVFVGLTADCSHKVSVRQQRNNIWCCLHILLQQSRQTITTNSMELCKRIRVEIKLRLSSVSQLHSRRIARGRGMRLASTNFDNKNKSE</sequence>
<protein>
    <submittedName>
        <fullName evidence="1">Uncharacterized protein</fullName>
    </submittedName>
</protein>
<proteinExistence type="predicted"/>
<name>A0AAD9NVM3_RIDPI</name>